<dbReference type="EMBL" id="MNCJ02000321">
    <property type="protein sequence ID" value="KAF5802718.1"/>
    <property type="molecule type" value="Genomic_DNA"/>
</dbReference>
<gene>
    <name evidence="2" type="ORF">HanXRQr2_Chr06g0262851</name>
</gene>
<sequence length="134" mass="16321">MRPSCTCYFKEEVYVGSAHLEILGVIWCMWGVHTSLGVIRKARLGEMFRWSPYLLWIPKSKPISQLYWPTNLLLLYLYTWGMLGILGWYWLYWINSWQLVIYFRNRTYVDNTMMYLDLDFLFRLGAKNYLHQRK</sequence>
<keyword evidence="3" id="KW-1185">Reference proteome</keyword>
<proteinExistence type="predicted"/>
<keyword evidence="1" id="KW-1133">Transmembrane helix</keyword>
<reference evidence="2" key="1">
    <citation type="journal article" date="2017" name="Nature">
        <title>The sunflower genome provides insights into oil metabolism, flowering and Asterid evolution.</title>
        <authorList>
            <person name="Badouin H."/>
            <person name="Gouzy J."/>
            <person name="Grassa C.J."/>
            <person name="Murat F."/>
            <person name="Staton S.E."/>
            <person name="Cottret L."/>
            <person name="Lelandais-Briere C."/>
            <person name="Owens G.L."/>
            <person name="Carrere S."/>
            <person name="Mayjonade B."/>
            <person name="Legrand L."/>
            <person name="Gill N."/>
            <person name="Kane N.C."/>
            <person name="Bowers J.E."/>
            <person name="Hubner S."/>
            <person name="Bellec A."/>
            <person name="Berard A."/>
            <person name="Berges H."/>
            <person name="Blanchet N."/>
            <person name="Boniface M.C."/>
            <person name="Brunel D."/>
            <person name="Catrice O."/>
            <person name="Chaidir N."/>
            <person name="Claudel C."/>
            <person name="Donnadieu C."/>
            <person name="Faraut T."/>
            <person name="Fievet G."/>
            <person name="Helmstetter N."/>
            <person name="King M."/>
            <person name="Knapp S.J."/>
            <person name="Lai Z."/>
            <person name="Le Paslier M.C."/>
            <person name="Lippi Y."/>
            <person name="Lorenzon L."/>
            <person name="Mandel J.R."/>
            <person name="Marage G."/>
            <person name="Marchand G."/>
            <person name="Marquand E."/>
            <person name="Bret-Mestries E."/>
            <person name="Morien E."/>
            <person name="Nambeesan S."/>
            <person name="Nguyen T."/>
            <person name="Pegot-Espagnet P."/>
            <person name="Pouilly N."/>
            <person name="Raftis F."/>
            <person name="Sallet E."/>
            <person name="Schiex T."/>
            <person name="Thomas J."/>
            <person name="Vandecasteele C."/>
            <person name="Vares D."/>
            <person name="Vear F."/>
            <person name="Vautrin S."/>
            <person name="Crespi M."/>
            <person name="Mangin B."/>
            <person name="Burke J.M."/>
            <person name="Salse J."/>
            <person name="Munos S."/>
            <person name="Vincourt P."/>
            <person name="Rieseberg L.H."/>
            <person name="Langlade N.B."/>
        </authorList>
    </citation>
    <scope>NUCLEOTIDE SEQUENCE</scope>
    <source>
        <tissue evidence="2">Leaves</tissue>
    </source>
</reference>
<keyword evidence="1" id="KW-0472">Membrane</keyword>
<organism evidence="2 3">
    <name type="scientific">Helianthus annuus</name>
    <name type="common">Common sunflower</name>
    <dbReference type="NCBI Taxonomy" id="4232"/>
    <lineage>
        <taxon>Eukaryota</taxon>
        <taxon>Viridiplantae</taxon>
        <taxon>Streptophyta</taxon>
        <taxon>Embryophyta</taxon>
        <taxon>Tracheophyta</taxon>
        <taxon>Spermatophyta</taxon>
        <taxon>Magnoliopsida</taxon>
        <taxon>eudicotyledons</taxon>
        <taxon>Gunneridae</taxon>
        <taxon>Pentapetalae</taxon>
        <taxon>asterids</taxon>
        <taxon>campanulids</taxon>
        <taxon>Asterales</taxon>
        <taxon>Asteraceae</taxon>
        <taxon>Asteroideae</taxon>
        <taxon>Heliantheae alliance</taxon>
        <taxon>Heliantheae</taxon>
        <taxon>Helianthus</taxon>
    </lineage>
</organism>
<evidence type="ECO:0000256" key="1">
    <source>
        <dbReference type="SAM" id="Phobius"/>
    </source>
</evidence>
<evidence type="ECO:0000313" key="2">
    <source>
        <dbReference type="EMBL" id="KAF5802718.1"/>
    </source>
</evidence>
<dbReference type="Proteomes" id="UP000215914">
    <property type="component" value="Unassembled WGS sequence"/>
</dbReference>
<evidence type="ECO:0000313" key="3">
    <source>
        <dbReference type="Proteomes" id="UP000215914"/>
    </source>
</evidence>
<feature type="transmembrane region" description="Helical" evidence="1">
    <location>
        <begin position="73"/>
        <end position="92"/>
    </location>
</feature>
<accession>A0A9K3NKC1</accession>
<dbReference type="AlphaFoldDB" id="A0A9K3NKC1"/>
<feature type="transmembrane region" description="Helical" evidence="1">
    <location>
        <begin position="20"/>
        <end position="39"/>
    </location>
</feature>
<comment type="caution">
    <text evidence="2">The sequence shown here is derived from an EMBL/GenBank/DDBJ whole genome shotgun (WGS) entry which is preliminary data.</text>
</comment>
<protein>
    <submittedName>
        <fullName evidence="2">Uncharacterized protein</fullName>
    </submittedName>
</protein>
<keyword evidence="1" id="KW-0812">Transmembrane</keyword>
<dbReference type="Gramene" id="mRNA:HanXRQr2_Chr06g0262851">
    <property type="protein sequence ID" value="mRNA:HanXRQr2_Chr06g0262851"/>
    <property type="gene ID" value="HanXRQr2_Chr06g0262851"/>
</dbReference>
<reference evidence="2" key="2">
    <citation type="submission" date="2020-06" db="EMBL/GenBank/DDBJ databases">
        <title>Helianthus annuus Genome sequencing and assembly Release 2.</title>
        <authorList>
            <person name="Gouzy J."/>
            <person name="Langlade N."/>
            <person name="Munos S."/>
        </authorList>
    </citation>
    <scope>NUCLEOTIDE SEQUENCE</scope>
    <source>
        <tissue evidence="2">Leaves</tissue>
    </source>
</reference>
<name>A0A9K3NKC1_HELAN</name>